<comment type="caution">
    <text evidence="1">The sequence shown here is derived from an EMBL/GenBank/DDBJ whole genome shotgun (WGS) entry which is preliminary data.</text>
</comment>
<dbReference type="GeneID" id="75186105"/>
<name>A0A8H1L736_9ACTN</name>
<evidence type="ECO:0000313" key="1">
    <source>
        <dbReference type="EMBL" id="TGG78438.1"/>
    </source>
</evidence>
<dbReference type="Proteomes" id="UP000298111">
    <property type="component" value="Unassembled WGS sequence"/>
</dbReference>
<dbReference type="RefSeq" id="WP_135567446.1">
    <property type="nucleotide sequence ID" value="NZ_CP103061.1"/>
</dbReference>
<proteinExistence type="predicted"/>
<dbReference type="AlphaFoldDB" id="A0A8H1L736"/>
<dbReference type="EMBL" id="RCIY01000087">
    <property type="protein sequence ID" value="TGG78438.1"/>
    <property type="molecule type" value="Genomic_DNA"/>
</dbReference>
<gene>
    <name evidence="1" type="ORF">D8771_24845</name>
</gene>
<evidence type="ECO:0000313" key="2">
    <source>
        <dbReference type="Proteomes" id="UP000298111"/>
    </source>
</evidence>
<sequence length="206" mass="21711">MTDRLRAIEGLALAGVLTAVFDGVHALGDQLVQNSHDASTKGMHGSHLVYVTDGSPVEEDPWRHGKAGRTCTASAYGRRSVSRHVASYSAVQLASTLAVTRTLGYRVPASALLTGAAINAVTHGVIDRRDPLLWLAEKTGKTGYIKHATVVRKAGGEGTAYPKAVQDDAGPGTALMELDQAVHRAIGVAAALVTAWITLRKGDRRP</sequence>
<accession>A0A8H1L736</accession>
<reference evidence="1 2" key="1">
    <citation type="submission" date="2018-10" db="EMBL/GenBank/DDBJ databases">
        <title>Isolation of pseudouridimycin from Streptomyces albus DSM 40763.</title>
        <authorList>
            <person name="Rosenqvist P."/>
            <person name="Metsae-Ketelae M."/>
            <person name="Virta P."/>
        </authorList>
    </citation>
    <scope>NUCLEOTIDE SEQUENCE [LARGE SCALE GENOMIC DNA]</scope>
    <source>
        <strain evidence="1 2">DSM 40763</strain>
    </source>
</reference>
<protein>
    <submittedName>
        <fullName evidence="1">Uncharacterized protein</fullName>
    </submittedName>
</protein>
<organism evidence="1 2">
    <name type="scientific">Streptomyces albus</name>
    <dbReference type="NCBI Taxonomy" id="1888"/>
    <lineage>
        <taxon>Bacteria</taxon>
        <taxon>Bacillati</taxon>
        <taxon>Actinomycetota</taxon>
        <taxon>Actinomycetes</taxon>
        <taxon>Kitasatosporales</taxon>
        <taxon>Streptomycetaceae</taxon>
        <taxon>Streptomyces</taxon>
    </lineage>
</organism>